<gene>
    <name evidence="2" type="ORF">L21SP2_0567</name>
</gene>
<protein>
    <submittedName>
        <fullName evidence="2">CRISPR-associated RecB family exonuclease Cas4</fullName>
    </submittedName>
</protein>
<sequence length="93" mass="10973">MTVPEGQIYYLQEHRRTSISFDTELRAETIATIDHTRNIFESGQTPPAVYDKKKCDRCSLLDICMPHTMHVNGNHVRRYMQNHIRKNLQEDLD</sequence>
<dbReference type="InterPro" id="IPR011604">
    <property type="entry name" value="PDDEXK-like_dom_sf"/>
</dbReference>
<keyword evidence="2" id="KW-0378">Hydrolase</keyword>
<dbReference type="InterPro" id="IPR022765">
    <property type="entry name" value="Dna2/Cas4_DUF83"/>
</dbReference>
<keyword evidence="2" id="KW-0540">Nuclease</keyword>
<organism evidence="2 3">
    <name type="scientific">Salinispira pacifica</name>
    <dbReference type="NCBI Taxonomy" id="1307761"/>
    <lineage>
        <taxon>Bacteria</taxon>
        <taxon>Pseudomonadati</taxon>
        <taxon>Spirochaetota</taxon>
        <taxon>Spirochaetia</taxon>
        <taxon>Spirochaetales</taxon>
        <taxon>Spirochaetaceae</taxon>
        <taxon>Salinispira</taxon>
    </lineage>
</organism>
<evidence type="ECO:0000313" key="3">
    <source>
        <dbReference type="Proteomes" id="UP000018680"/>
    </source>
</evidence>
<dbReference type="STRING" id="1307761.L21SP2_0567"/>
<keyword evidence="2" id="KW-0269">Exonuclease</keyword>
<proteinExistence type="predicted"/>
<feature type="domain" description="DUF83" evidence="1">
    <location>
        <begin position="5"/>
        <end position="65"/>
    </location>
</feature>
<dbReference type="KEGG" id="slr:L21SP2_0567"/>
<reference evidence="2 3" key="1">
    <citation type="journal article" date="2015" name="Stand. Genomic Sci.">
        <title>Complete genome sequence and description of Salinispira pacifica gen. nov., sp. nov., a novel spirochaete isolated form a hypersaline microbial mat.</title>
        <authorList>
            <person name="Ben Hania W."/>
            <person name="Joseph M."/>
            <person name="Schumann P."/>
            <person name="Bunk B."/>
            <person name="Fiebig A."/>
            <person name="Sproer C."/>
            <person name="Klenk H.P."/>
            <person name="Fardeau M.L."/>
            <person name="Spring S."/>
        </authorList>
    </citation>
    <scope>NUCLEOTIDE SEQUENCE [LARGE SCALE GENOMIC DNA]</scope>
    <source>
        <strain evidence="2 3">L21-RPul-D2</strain>
    </source>
</reference>
<dbReference type="eggNOG" id="COG1468">
    <property type="taxonomic scope" value="Bacteria"/>
</dbReference>
<dbReference type="HOGENOM" id="CLU_2397878_0_0_12"/>
<evidence type="ECO:0000313" key="2">
    <source>
        <dbReference type="EMBL" id="AHC13999.1"/>
    </source>
</evidence>
<dbReference type="GO" id="GO:0004527">
    <property type="term" value="F:exonuclease activity"/>
    <property type="evidence" value="ECO:0007669"/>
    <property type="project" value="UniProtKB-KW"/>
</dbReference>
<dbReference type="AlphaFoldDB" id="V5WEM7"/>
<name>V5WEM7_9SPIO</name>
<keyword evidence="3" id="KW-1185">Reference proteome</keyword>
<dbReference type="Gene3D" id="3.90.320.10">
    <property type="match status" value="1"/>
</dbReference>
<evidence type="ECO:0000259" key="1">
    <source>
        <dbReference type="Pfam" id="PF01930"/>
    </source>
</evidence>
<dbReference type="Proteomes" id="UP000018680">
    <property type="component" value="Chromosome"/>
</dbReference>
<accession>V5WEM7</accession>
<dbReference type="Pfam" id="PF01930">
    <property type="entry name" value="Cas_Cas4"/>
    <property type="match status" value="1"/>
</dbReference>
<dbReference type="EMBL" id="CP006939">
    <property type="protein sequence ID" value="AHC13999.1"/>
    <property type="molecule type" value="Genomic_DNA"/>
</dbReference>